<evidence type="ECO:0000256" key="6">
    <source>
        <dbReference type="ARBA" id="ARBA00023004"/>
    </source>
</evidence>
<keyword evidence="3 9" id="KW-0479">Metal-binding</keyword>
<feature type="transmembrane region" description="Helical" evidence="9">
    <location>
        <begin position="29"/>
        <end position="50"/>
    </location>
</feature>
<feature type="domain" description="CcmH/CycL/Ccl2/NrfF N-terminal" evidence="11">
    <location>
        <begin position="38"/>
        <end position="175"/>
    </location>
</feature>
<dbReference type="Pfam" id="PF03918">
    <property type="entry name" value="CcmH"/>
    <property type="match status" value="1"/>
</dbReference>
<protein>
    <recommendedName>
        <fullName evidence="9">Cytochrome c-type biogenesis protein</fullName>
    </recommendedName>
</protein>
<evidence type="ECO:0000256" key="9">
    <source>
        <dbReference type="RuleBase" id="RU364112"/>
    </source>
</evidence>
<evidence type="ECO:0000256" key="2">
    <source>
        <dbReference type="ARBA" id="ARBA00022617"/>
    </source>
</evidence>
<dbReference type="Gene3D" id="1.10.8.640">
    <property type="entry name" value="Cytochrome C biogenesis protein"/>
    <property type="match status" value="1"/>
</dbReference>
<dbReference type="PANTHER" id="PTHR47870:SF1">
    <property type="entry name" value="CYTOCHROME C-TYPE BIOGENESIS PROTEIN CCMH"/>
    <property type="match status" value="1"/>
</dbReference>
<dbReference type="PANTHER" id="PTHR47870">
    <property type="entry name" value="CYTOCHROME C-TYPE BIOGENESIS PROTEIN CCMH"/>
    <property type="match status" value="1"/>
</dbReference>
<keyword evidence="6 9" id="KW-0408">Iron</keyword>
<organism evidence="12 13">
    <name type="scientific">Inquilinus limosus</name>
    <dbReference type="NCBI Taxonomy" id="171674"/>
    <lineage>
        <taxon>Bacteria</taxon>
        <taxon>Pseudomonadati</taxon>
        <taxon>Pseudomonadota</taxon>
        <taxon>Alphaproteobacteria</taxon>
        <taxon>Rhodospirillales</taxon>
        <taxon>Rhodospirillaceae</taxon>
        <taxon>Inquilinus</taxon>
    </lineage>
</organism>
<dbReference type="STRING" id="1122125.GCA_000423185_06312"/>
<name>A0A211ZNZ9_9PROT</name>
<comment type="subcellular location">
    <subcellularLocation>
        <location evidence="8">Membrane</location>
        <topology evidence="8">Single-pass membrane protein</topology>
        <orientation evidence="8">Periplasmic side</orientation>
    </subcellularLocation>
</comment>
<keyword evidence="4 9" id="KW-0732">Signal</keyword>
<evidence type="ECO:0000256" key="3">
    <source>
        <dbReference type="ARBA" id="ARBA00022723"/>
    </source>
</evidence>
<dbReference type="AlphaFoldDB" id="A0A211ZNZ9"/>
<feature type="compositionally biased region" description="Basic and acidic residues" evidence="10">
    <location>
        <begin position="168"/>
        <end position="182"/>
    </location>
</feature>
<feature type="region of interest" description="Disordered" evidence="10">
    <location>
        <begin position="1"/>
        <end position="23"/>
    </location>
</feature>
<keyword evidence="5" id="KW-0201">Cytochrome c-type biogenesis</keyword>
<dbReference type="InterPro" id="IPR005616">
    <property type="entry name" value="CcmH/CycL/Ccl2/NrfF_N"/>
</dbReference>
<feature type="transmembrane region" description="Helical" evidence="9">
    <location>
        <begin position="133"/>
        <end position="152"/>
    </location>
</feature>
<dbReference type="InterPro" id="IPR051263">
    <property type="entry name" value="C-type_cytochrome_biogenesis"/>
</dbReference>
<comment type="similarity">
    <text evidence="1 9">Belongs to the CcmH/CycL/Ccl2/NrfF family.</text>
</comment>
<dbReference type="FunFam" id="1.10.8.640:FF:000001">
    <property type="entry name" value="Cytochrome c-type biogenesis protein"/>
    <property type="match status" value="1"/>
</dbReference>
<dbReference type="InterPro" id="IPR038297">
    <property type="entry name" value="CcmH/CycL/NrfF/Ccl2_sf"/>
</dbReference>
<gene>
    <name evidence="12" type="ORF">BWR60_12505</name>
</gene>
<dbReference type="Proteomes" id="UP000196655">
    <property type="component" value="Unassembled WGS sequence"/>
</dbReference>
<accession>A0A211ZNZ9</accession>
<keyword evidence="9" id="KW-0472">Membrane</keyword>
<evidence type="ECO:0000256" key="10">
    <source>
        <dbReference type="SAM" id="MobiDB-lite"/>
    </source>
</evidence>
<dbReference type="CDD" id="cd16378">
    <property type="entry name" value="CcmH_N"/>
    <property type="match status" value="1"/>
</dbReference>
<keyword evidence="9" id="KW-1133">Transmembrane helix</keyword>
<proteinExistence type="inferred from homology"/>
<dbReference type="GO" id="GO:0005886">
    <property type="term" value="C:plasma membrane"/>
    <property type="evidence" value="ECO:0007669"/>
    <property type="project" value="TreeGrafter"/>
</dbReference>
<keyword evidence="9" id="KW-0812">Transmembrane</keyword>
<evidence type="ECO:0000313" key="13">
    <source>
        <dbReference type="Proteomes" id="UP000196655"/>
    </source>
</evidence>
<reference evidence="13" key="1">
    <citation type="submission" date="2017-05" db="EMBL/GenBank/DDBJ databases">
        <authorList>
            <person name="Macchi M."/>
            <person name="Festa S."/>
            <person name="Coppotelli B.M."/>
            <person name="Morelli I.S."/>
        </authorList>
    </citation>
    <scope>NUCLEOTIDE SEQUENCE [LARGE SCALE GENOMIC DNA]</scope>
    <source>
        <strain evidence="13">I</strain>
    </source>
</reference>
<keyword evidence="2 9" id="KW-0349">Heme</keyword>
<comment type="caution">
    <text evidence="12">The sequence shown here is derived from an EMBL/GenBank/DDBJ whole genome shotgun (WGS) entry which is preliminary data.</text>
</comment>
<evidence type="ECO:0000256" key="5">
    <source>
        <dbReference type="ARBA" id="ARBA00022748"/>
    </source>
</evidence>
<evidence type="ECO:0000256" key="8">
    <source>
        <dbReference type="ARBA" id="ARBA00060491"/>
    </source>
</evidence>
<evidence type="ECO:0000259" key="11">
    <source>
        <dbReference type="Pfam" id="PF03918"/>
    </source>
</evidence>
<dbReference type="GO" id="GO:0017004">
    <property type="term" value="P:cytochrome complex assembly"/>
    <property type="evidence" value="ECO:0007669"/>
    <property type="project" value="UniProtKB-KW"/>
</dbReference>
<evidence type="ECO:0000256" key="1">
    <source>
        <dbReference type="ARBA" id="ARBA00010342"/>
    </source>
</evidence>
<dbReference type="GO" id="GO:0046872">
    <property type="term" value="F:metal ion binding"/>
    <property type="evidence" value="ECO:0007669"/>
    <property type="project" value="UniProtKB-KW"/>
</dbReference>
<keyword evidence="13" id="KW-1185">Reference proteome</keyword>
<evidence type="ECO:0000256" key="7">
    <source>
        <dbReference type="ARBA" id="ARBA00037230"/>
    </source>
</evidence>
<comment type="function">
    <text evidence="7">Required for the biogenesis of c-type cytochromes. Possible subunit of a heme lyase.</text>
</comment>
<sequence length="182" mass="19758">MTGFSSSRAALSCPSPRGRGVGGTRWGQAVRLAVTAVFLALAFATPAGAIEPQEQLADPALEARARELGQELRCLVCQNQSIDDSNADLARDLRTIVRERLKAGDSNAQVLDFVTARYGDYVLLRPPLRAGTLALWFGPVVLLFAAIALLILRRRRRPAEAQPLSAEESQRLARLIDEEPAP</sequence>
<evidence type="ECO:0000256" key="4">
    <source>
        <dbReference type="ARBA" id="ARBA00022729"/>
    </source>
</evidence>
<evidence type="ECO:0000313" key="12">
    <source>
        <dbReference type="EMBL" id="OWJ66906.1"/>
    </source>
</evidence>
<dbReference type="EMBL" id="NHON01000018">
    <property type="protein sequence ID" value="OWJ66906.1"/>
    <property type="molecule type" value="Genomic_DNA"/>
</dbReference>
<feature type="region of interest" description="Disordered" evidence="10">
    <location>
        <begin position="163"/>
        <end position="182"/>
    </location>
</feature>